<dbReference type="GO" id="GO:0003677">
    <property type="term" value="F:DNA binding"/>
    <property type="evidence" value="ECO:0007669"/>
    <property type="project" value="UniProtKB-KW"/>
</dbReference>
<dbReference type="SMART" id="SM00448">
    <property type="entry name" value="REC"/>
    <property type="match status" value="1"/>
</dbReference>
<feature type="modified residue" description="4-aspartylphosphate" evidence="3">
    <location>
        <position position="56"/>
    </location>
</feature>
<evidence type="ECO:0000313" key="6">
    <source>
        <dbReference type="EMBL" id="BAP55240.1"/>
    </source>
</evidence>
<dbReference type="PANTHER" id="PTHR43214:SF43">
    <property type="entry name" value="TWO-COMPONENT RESPONSE REGULATOR"/>
    <property type="match status" value="1"/>
</dbReference>
<sequence>MSTIQVLLADDHEVVRAGYRRLLENTLDIRVIAEAADGDEAYIGYVKNQPDVVIMDLSMPGMDGFGAIRKIRAYDKKARILIFSVYENEIFLSRALEEGVLGYITKRSAAKVMIDAVRQVAQGKPFIGQEMQSYLVNKKSPSVNPLRDSLSPREFEVFLLLAQGRTVNDIAEILNLSPKTVGHHYTHVKSKLKVSSVAELTRIAIREGLLEP</sequence>
<feature type="domain" description="HTH luxR-type" evidence="4">
    <location>
        <begin position="143"/>
        <end position="208"/>
    </location>
</feature>
<dbReference type="InterPro" id="IPR001789">
    <property type="entry name" value="Sig_transdc_resp-reg_receiver"/>
</dbReference>
<dbReference type="InterPro" id="IPR011006">
    <property type="entry name" value="CheY-like_superfamily"/>
</dbReference>
<evidence type="ECO:0000313" key="7">
    <source>
        <dbReference type="Proteomes" id="UP000031623"/>
    </source>
</evidence>
<dbReference type="InterPro" id="IPR016032">
    <property type="entry name" value="Sig_transdc_resp-reg_C-effctor"/>
</dbReference>
<dbReference type="GO" id="GO:0000160">
    <property type="term" value="P:phosphorelay signal transduction system"/>
    <property type="evidence" value="ECO:0007669"/>
    <property type="project" value="InterPro"/>
</dbReference>
<dbReference type="PRINTS" id="PR00038">
    <property type="entry name" value="HTHLUXR"/>
</dbReference>
<dbReference type="InterPro" id="IPR000792">
    <property type="entry name" value="Tscrpt_reg_LuxR_C"/>
</dbReference>
<dbReference type="HOGENOM" id="CLU_000445_90_1_6"/>
<dbReference type="InterPro" id="IPR039420">
    <property type="entry name" value="WalR-like"/>
</dbReference>
<dbReference type="EMBL" id="AP014633">
    <property type="protein sequence ID" value="BAP55240.1"/>
    <property type="molecule type" value="Genomic_DNA"/>
</dbReference>
<keyword evidence="2" id="KW-0238">DNA-binding</keyword>
<evidence type="ECO:0000256" key="3">
    <source>
        <dbReference type="PROSITE-ProRule" id="PRU00169"/>
    </source>
</evidence>
<dbReference type="CDD" id="cd06170">
    <property type="entry name" value="LuxR_C_like"/>
    <property type="match status" value="1"/>
</dbReference>
<keyword evidence="7" id="KW-1185">Reference proteome</keyword>
<dbReference type="SUPFAM" id="SSF46894">
    <property type="entry name" value="C-terminal effector domain of the bipartite response regulators"/>
    <property type="match status" value="1"/>
</dbReference>
<feature type="domain" description="Response regulatory" evidence="5">
    <location>
        <begin position="5"/>
        <end position="121"/>
    </location>
</feature>
<dbReference type="Proteomes" id="UP000031623">
    <property type="component" value="Chromosome"/>
</dbReference>
<dbReference type="Pfam" id="PF00072">
    <property type="entry name" value="Response_reg"/>
    <property type="match status" value="1"/>
</dbReference>
<protein>
    <submittedName>
        <fullName evidence="6">Regulatory protein LuxR</fullName>
    </submittedName>
</protein>
<evidence type="ECO:0000256" key="2">
    <source>
        <dbReference type="ARBA" id="ARBA00023125"/>
    </source>
</evidence>
<evidence type="ECO:0000259" key="5">
    <source>
        <dbReference type="PROSITE" id="PS50110"/>
    </source>
</evidence>
<reference evidence="6 7" key="1">
    <citation type="journal article" date="2014" name="ISME J.">
        <title>Ecophysiology of Thioploca ingrica as revealed by the complete genome sequence supplemented with proteomic evidence.</title>
        <authorList>
            <person name="Kojima H."/>
            <person name="Ogura Y."/>
            <person name="Yamamoto N."/>
            <person name="Togashi T."/>
            <person name="Mori H."/>
            <person name="Watanabe T."/>
            <person name="Nemoto F."/>
            <person name="Kurokawa K."/>
            <person name="Hayashi T."/>
            <person name="Fukui M."/>
        </authorList>
    </citation>
    <scope>NUCLEOTIDE SEQUENCE [LARGE SCALE GENOMIC DNA]</scope>
</reference>
<dbReference type="PROSITE" id="PS00622">
    <property type="entry name" value="HTH_LUXR_1"/>
    <property type="match status" value="1"/>
</dbReference>
<evidence type="ECO:0000256" key="1">
    <source>
        <dbReference type="ARBA" id="ARBA00022553"/>
    </source>
</evidence>
<keyword evidence="1 3" id="KW-0597">Phosphoprotein</keyword>
<accession>A0A090AJU9</accession>
<evidence type="ECO:0000259" key="4">
    <source>
        <dbReference type="PROSITE" id="PS50043"/>
    </source>
</evidence>
<gene>
    <name evidence="6" type="ORF">THII_0943</name>
</gene>
<dbReference type="Gene3D" id="3.40.50.2300">
    <property type="match status" value="1"/>
</dbReference>
<name>A0A090AJU9_9GAMM</name>
<dbReference type="PANTHER" id="PTHR43214">
    <property type="entry name" value="TWO-COMPONENT RESPONSE REGULATOR"/>
    <property type="match status" value="1"/>
</dbReference>
<dbReference type="STRING" id="40754.THII_0943"/>
<dbReference type="KEGG" id="tig:THII_0943"/>
<organism evidence="6 7">
    <name type="scientific">Thioploca ingrica</name>
    <dbReference type="NCBI Taxonomy" id="40754"/>
    <lineage>
        <taxon>Bacteria</taxon>
        <taxon>Pseudomonadati</taxon>
        <taxon>Pseudomonadota</taxon>
        <taxon>Gammaproteobacteria</taxon>
        <taxon>Thiotrichales</taxon>
        <taxon>Thiotrichaceae</taxon>
        <taxon>Thioploca</taxon>
    </lineage>
</organism>
<dbReference type="CDD" id="cd17535">
    <property type="entry name" value="REC_NarL-like"/>
    <property type="match status" value="1"/>
</dbReference>
<dbReference type="PROSITE" id="PS50110">
    <property type="entry name" value="RESPONSE_REGULATORY"/>
    <property type="match status" value="1"/>
</dbReference>
<dbReference type="PROSITE" id="PS50043">
    <property type="entry name" value="HTH_LUXR_2"/>
    <property type="match status" value="1"/>
</dbReference>
<dbReference type="GO" id="GO:0006355">
    <property type="term" value="P:regulation of DNA-templated transcription"/>
    <property type="evidence" value="ECO:0007669"/>
    <property type="project" value="InterPro"/>
</dbReference>
<dbReference type="AlphaFoldDB" id="A0A090AJU9"/>
<dbReference type="Pfam" id="PF00196">
    <property type="entry name" value="GerE"/>
    <property type="match status" value="1"/>
</dbReference>
<proteinExistence type="predicted"/>
<dbReference type="SMART" id="SM00421">
    <property type="entry name" value="HTH_LUXR"/>
    <property type="match status" value="1"/>
</dbReference>
<dbReference type="InterPro" id="IPR058245">
    <property type="entry name" value="NreC/VraR/RcsB-like_REC"/>
</dbReference>
<dbReference type="SUPFAM" id="SSF52172">
    <property type="entry name" value="CheY-like"/>
    <property type="match status" value="1"/>
</dbReference>